<proteinExistence type="predicted"/>
<accession>A0ABY2CYX3</accession>
<feature type="non-terminal residue" evidence="1">
    <location>
        <position position="32"/>
    </location>
</feature>
<protein>
    <submittedName>
        <fullName evidence="1">Uncharacterized protein</fullName>
    </submittedName>
</protein>
<gene>
    <name evidence="1" type="ORF">EV669_103393</name>
</gene>
<evidence type="ECO:0000313" key="1">
    <source>
        <dbReference type="EMBL" id="TCW32476.1"/>
    </source>
</evidence>
<name>A0ABY2CYX3_GULMO</name>
<comment type="caution">
    <text evidence="1">The sequence shown here is derived from an EMBL/GenBank/DDBJ whole genome shotgun (WGS) entry which is preliminary data.</text>
</comment>
<organism evidence="1 2">
    <name type="scientific">Gulbenkiania mobilis</name>
    <dbReference type="NCBI Taxonomy" id="397457"/>
    <lineage>
        <taxon>Bacteria</taxon>
        <taxon>Pseudomonadati</taxon>
        <taxon>Pseudomonadota</taxon>
        <taxon>Betaproteobacteria</taxon>
        <taxon>Neisseriales</taxon>
        <taxon>Chromobacteriaceae</taxon>
        <taxon>Gulbenkiania</taxon>
    </lineage>
</organism>
<dbReference type="Proteomes" id="UP000294801">
    <property type="component" value="Unassembled WGS sequence"/>
</dbReference>
<keyword evidence="2" id="KW-1185">Reference proteome</keyword>
<dbReference type="EMBL" id="SMDA01000003">
    <property type="protein sequence ID" value="TCW32476.1"/>
    <property type="molecule type" value="Genomic_DNA"/>
</dbReference>
<sequence>MVDLICCASICLIGALSLRSPNELACSNIRSM</sequence>
<reference evidence="1 2" key="1">
    <citation type="submission" date="2019-03" db="EMBL/GenBank/DDBJ databases">
        <title>Genomic Encyclopedia of Type Strains, Phase IV (KMG-IV): sequencing the most valuable type-strain genomes for metagenomic binning, comparative biology and taxonomic classification.</title>
        <authorList>
            <person name="Goeker M."/>
        </authorList>
    </citation>
    <scope>NUCLEOTIDE SEQUENCE [LARGE SCALE GENOMIC DNA]</scope>
    <source>
        <strain evidence="1 2">DSM 18507</strain>
    </source>
</reference>
<evidence type="ECO:0000313" key="2">
    <source>
        <dbReference type="Proteomes" id="UP000294801"/>
    </source>
</evidence>